<dbReference type="InterPro" id="IPR024041">
    <property type="entry name" value="NH4_transpt_AmtB-like_dom"/>
</dbReference>
<dbReference type="InterPro" id="IPR029020">
    <property type="entry name" value="Ammonium/urea_transptr"/>
</dbReference>
<evidence type="ECO:0000259" key="9">
    <source>
        <dbReference type="Pfam" id="PF00909"/>
    </source>
</evidence>
<keyword evidence="5 8" id="KW-1133">Transmembrane helix</keyword>
<dbReference type="NCBIfam" id="TIGR00836">
    <property type="entry name" value="amt"/>
    <property type="match status" value="1"/>
</dbReference>
<evidence type="ECO:0000256" key="1">
    <source>
        <dbReference type="ARBA" id="ARBA00004141"/>
    </source>
</evidence>
<gene>
    <name evidence="10" type="ORF">PCOL08062_LOCUS5618</name>
</gene>
<feature type="domain" description="Ammonium transporter AmtB-like" evidence="9">
    <location>
        <begin position="3"/>
        <end position="380"/>
    </location>
</feature>
<dbReference type="EMBL" id="HBDZ01007359">
    <property type="protein sequence ID" value="CAD8238337.1"/>
    <property type="molecule type" value="Transcribed_RNA"/>
</dbReference>
<evidence type="ECO:0000256" key="6">
    <source>
        <dbReference type="ARBA" id="ARBA00023136"/>
    </source>
</evidence>
<organism evidence="10">
    <name type="scientific">Prasinoderma coloniale</name>
    <dbReference type="NCBI Taxonomy" id="156133"/>
    <lineage>
        <taxon>Eukaryota</taxon>
        <taxon>Viridiplantae</taxon>
        <taxon>Prasinodermophyta</taxon>
        <taxon>Prasinodermophyceae</taxon>
        <taxon>Prasinodermales</taxon>
        <taxon>Prasinodermaceae</taxon>
        <taxon>Prasinoderma</taxon>
    </lineage>
</organism>
<dbReference type="Gene3D" id="1.10.3430.10">
    <property type="entry name" value="Ammonium transporter AmtB like domains"/>
    <property type="match status" value="1"/>
</dbReference>
<name>A0A7R9TKY3_9VIRI</name>
<comment type="subcellular location">
    <subcellularLocation>
        <location evidence="8">Cell membrane</location>
        <topology evidence="8">Multi-pass membrane protein</topology>
    </subcellularLocation>
    <subcellularLocation>
        <location evidence="1">Membrane</location>
        <topology evidence="1">Multi-pass membrane protein</topology>
    </subcellularLocation>
</comment>
<feature type="transmembrane region" description="Helical" evidence="8">
    <location>
        <begin position="290"/>
        <end position="313"/>
    </location>
</feature>
<feature type="transmembrane region" description="Helical" evidence="8">
    <location>
        <begin position="111"/>
        <end position="134"/>
    </location>
</feature>
<sequence>MTLPGLSAFYGGLVKRKNQLSVFMQCLVCACVASVMWFSFGYSLCFADAPNAVVGGLGNAFMKGITVDTLVGTLPEALWALYQMTFAVITPALMIGAFVERMKFNASIIYMALWSIAVYYPACHLIWGGGALAAAGVVDFAGGIVVHVTAGVGALVACHVLGPRKNNTMVPGNILMTLLGTGMLWVGWFGFNGGSAAAAGTEAAFANLCTHLSASIAALVWMFLDYLETGKTSAIGTCTGAIAGLAAITPAAGSVGPLGGIIIGTLSAIICRFFSTTVKEKVGYDDSLDVFGVHGVGGFVGTLALAFFGAPMFGGFSTVPMMEQFGIQLAAATGVALYTAVASFVCLKITGVITGGIRVAEEVESGPEGLDGYSHGEAAYTLEEGELPRSTVPALA</sequence>
<keyword evidence="6 8" id="KW-0472">Membrane</keyword>
<dbReference type="PANTHER" id="PTHR43029">
    <property type="entry name" value="AMMONIUM TRANSPORTER MEP2"/>
    <property type="match status" value="1"/>
</dbReference>
<keyword evidence="4 8" id="KW-0812">Transmembrane</keyword>
<evidence type="ECO:0000256" key="2">
    <source>
        <dbReference type="ARBA" id="ARBA00005887"/>
    </source>
</evidence>
<feature type="transmembrane region" description="Helical" evidence="8">
    <location>
        <begin position="234"/>
        <end position="252"/>
    </location>
</feature>
<dbReference type="GO" id="GO:0008519">
    <property type="term" value="F:ammonium channel activity"/>
    <property type="evidence" value="ECO:0007669"/>
    <property type="project" value="InterPro"/>
</dbReference>
<feature type="transmembrane region" description="Helical" evidence="8">
    <location>
        <begin position="140"/>
        <end position="162"/>
    </location>
</feature>
<comment type="similarity">
    <text evidence="2 8">Belongs to the ammonia transporter channel (TC 1.A.11.2) family.</text>
</comment>
<evidence type="ECO:0000256" key="4">
    <source>
        <dbReference type="ARBA" id="ARBA00022692"/>
    </source>
</evidence>
<dbReference type="PANTHER" id="PTHR43029:SF10">
    <property type="entry name" value="AMMONIUM TRANSPORTER MEP2"/>
    <property type="match status" value="1"/>
</dbReference>
<feature type="transmembrane region" description="Helical" evidence="8">
    <location>
        <begin position="174"/>
        <end position="191"/>
    </location>
</feature>
<evidence type="ECO:0000256" key="5">
    <source>
        <dbReference type="ARBA" id="ARBA00022989"/>
    </source>
</evidence>
<evidence type="ECO:0000256" key="8">
    <source>
        <dbReference type="RuleBase" id="RU362002"/>
    </source>
</evidence>
<dbReference type="SUPFAM" id="SSF111352">
    <property type="entry name" value="Ammonium transporter"/>
    <property type="match status" value="1"/>
</dbReference>
<dbReference type="AlphaFoldDB" id="A0A7R9TKY3"/>
<evidence type="ECO:0000256" key="3">
    <source>
        <dbReference type="ARBA" id="ARBA00022448"/>
    </source>
</evidence>
<feature type="transmembrane region" description="Helical" evidence="8">
    <location>
        <begin position="203"/>
        <end position="227"/>
    </location>
</feature>
<protein>
    <recommendedName>
        <fullName evidence="8">Ammonium transporter</fullName>
    </recommendedName>
</protein>
<feature type="transmembrane region" description="Helical" evidence="8">
    <location>
        <begin position="20"/>
        <end position="40"/>
    </location>
</feature>
<evidence type="ECO:0000256" key="7">
    <source>
        <dbReference type="ARBA" id="ARBA00023177"/>
    </source>
</evidence>
<keyword evidence="3 8" id="KW-0813">Transport</keyword>
<feature type="transmembrane region" description="Helical" evidence="8">
    <location>
        <begin position="79"/>
        <end position="99"/>
    </location>
</feature>
<evidence type="ECO:0000313" key="10">
    <source>
        <dbReference type="EMBL" id="CAD8238337.1"/>
    </source>
</evidence>
<dbReference type="Pfam" id="PF00909">
    <property type="entry name" value="Ammonium_transp"/>
    <property type="match status" value="1"/>
</dbReference>
<keyword evidence="7 8" id="KW-0924">Ammonia transport</keyword>
<reference evidence="10" key="1">
    <citation type="submission" date="2021-01" db="EMBL/GenBank/DDBJ databases">
        <authorList>
            <person name="Corre E."/>
            <person name="Pelletier E."/>
            <person name="Niang G."/>
            <person name="Scheremetjew M."/>
            <person name="Finn R."/>
            <person name="Kale V."/>
            <person name="Holt S."/>
            <person name="Cochrane G."/>
            <person name="Meng A."/>
            <person name="Brown T."/>
            <person name="Cohen L."/>
        </authorList>
    </citation>
    <scope>NUCLEOTIDE SEQUENCE</scope>
    <source>
        <strain evidence="10">CCMP1413</strain>
    </source>
</reference>
<proteinExistence type="inferred from homology"/>
<feature type="transmembrane region" description="Helical" evidence="8">
    <location>
        <begin position="258"/>
        <end position="278"/>
    </location>
</feature>
<feature type="transmembrane region" description="Helical" evidence="8">
    <location>
        <begin position="325"/>
        <end position="347"/>
    </location>
</feature>
<dbReference type="InterPro" id="IPR001905">
    <property type="entry name" value="Ammonium_transpt"/>
</dbReference>
<dbReference type="GO" id="GO:0005886">
    <property type="term" value="C:plasma membrane"/>
    <property type="evidence" value="ECO:0007669"/>
    <property type="project" value="UniProtKB-SubCell"/>
</dbReference>
<accession>A0A7R9TKY3</accession>